<accession>A0A920CML7</accession>
<feature type="transmembrane region" description="Helical" evidence="6">
    <location>
        <begin position="281"/>
        <end position="304"/>
    </location>
</feature>
<dbReference type="Proteomes" id="UP000682811">
    <property type="component" value="Unassembled WGS sequence"/>
</dbReference>
<feature type="domain" description="GGDEF" evidence="7">
    <location>
        <begin position="392"/>
        <end position="522"/>
    </location>
</feature>
<keyword evidence="3 6" id="KW-0812">Transmembrane</keyword>
<dbReference type="FunFam" id="3.30.70.270:FF:000001">
    <property type="entry name" value="Diguanylate cyclase domain protein"/>
    <property type="match status" value="1"/>
</dbReference>
<reference evidence="8 9" key="1">
    <citation type="submission" date="2021-03" db="EMBL/GenBank/DDBJ databases">
        <title>Antimicrobial resistance genes in bacteria isolated from Japanese honey, and their potential for conferring macrolide and lincosamide resistance in the American foulbrood pathogen Paenibacillus larvae.</title>
        <authorList>
            <person name="Okamoto M."/>
            <person name="Kumagai M."/>
            <person name="Kanamori H."/>
            <person name="Takamatsu D."/>
        </authorList>
    </citation>
    <scope>NUCLEOTIDE SEQUENCE [LARGE SCALE GENOMIC DNA]</scope>
    <source>
        <strain evidence="8 9">J34TS1</strain>
    </source>
</reference>
<evidence type="ECO:0000256" key="6">
    <source>
        <dbReference type="SAM" id="Phobius"/>
    </source>
</evidence>
<evidence type="ECO:0000256" key="4">
    <source>
        <dbReference type="ARBA" id="ARBA00022989"/>
    </source>
</evidence>
<dbReference type="CDD" id="cd18773">
    <property type="entry name" value="PDC1_HK_sensor"/>
    <property type="match status" value="1"/>
</dbReference>
<keyword evidence="5 6" id="KW-0472">Membrane</keyword>
<gene>
    <name evidence="8" type="ORF">J34TS1_12160</name>
</gene>
<protein>
    <submittedName>
        <fullName evidence="8">Cell signaling regulator</fullName>
    </submittedName>
</protein>
<dbReference type="RefSeq" id="WP_212977496.1">
    <property type="nucleotide sequence ID" value="NZ_AP025343.1"/>
</dbReference>
<evidence type="ECO:0000313" key="8">
    <source>
        <dbReference type="EMBL" id="GIO46451.1"/>
    </source>
</evidence>
<evidence type="ECO:0000313" key="9">
    <source>
        <dbReference type="Proteomes" id="UP000682811"/>
    </source>
</evidence>
<evidence type="ECO:0000259" key="7">
    <source>
        <dbReference type="PROSITE" id="PS50887"/>
    </source>
</evidence>
<evidence type="ECO:0000256" key="3">
    <source>
        <dbReference type="ARBA" id="ARBA00022692"/>
    </source>
</evidence>
<dbReference type="GO" id="GO:0043709">
    <property type="term" value="P:cell adhesion involved in single-species biofilm formation"/>
    <property type="evidence" value="ECO:0007669"/>
    <property type="project" value="TreeGrafter"/>
</dbReference>
<dbReference type="GO" id="GO:0005886">
    <property type="term" value="C:plasma membrane"/>
    <property type="evidence" value="ECO:0007669"/>
    <property type="project" value="UniProtKB-SubCell"/>
</dbReference>
<dbReference type="SMART" id="SM00267">
    <property type="entry name" value="GGDEF"/>
    <property type="match status" value="1"/>
</dbReference>
<dbReference type="CDD" id="cd01949">
    <property type="entry name" value="GGDEF"/>
    <property type="match status" value="1"/>
</dbReference>
<dbReference type="InterPro" id="IPR050469">
    <property type="entry name" value="Diguanylate_Cyclase"/>
</dbReference>
<dbReference type="PROSITE" id="PS50887">
    <property type="entry name" value="GGDEF"/>
    <property type="match status" value="1"/>
</dbReference>
<comment type="subcellular location">
    <subcellularLocation>
        <location evidence="1">Cell membrane</location>
        <topology evidence="1">Multi-pass membrane protein</topology>
    </subcellularLocation>
</comment>
<proteinExistence type="predicted"/>
<dbReference type="GO" id="GO:1902201">
    <property type="term" value="P:negative regulation of bacterial-type flagellum-dependent cell motility"/>
    <property type="evidence" value="ECO:0007669"/>
    <property type="project" value="TreeGrafter"/>
</dbReference>
<evidence type="ECO:0000256" key="5">
    <source>
        <dbReference type="ARBA" id="ARBA00023136"/>
    </source>
</evidence>
<sequence length="524" mass="58699">MKHFIKKGIPLRSTISLLVITAILLTMLTSITSAVQVNRTSLTDNYLNKNESYAKKLASNTDELLITMQNNLKAIASISAREDKMDAQMLDDLFLENTQYFNSIVIADNDRVVKARSPRKIGVSPGDRLTSEQSKMAVEQKKPFISEPYRATTGRLIILVSVPIVDRNGEYKGFVGGSIYLEEKNVLSTMLKEHFFGDGSYVYVVEKNGNLIFHPDKNWIGKNVMANEVVRKVVSGQSGSQRVKNTQGKDFLAGFAYEPRSSWGIVSQTPYQVIDKPLSHLVARMLLVSLPFLLLILLLGWWIANRIVKPLHTLAQFSDAATQKLVPAEHIPDIQSYYYEVRLLSQSVKIALQSMNQDLTHLRNEVKIDELTGLANRRAFDDVMATWIENNVPFALIMIDIDHFKLVNDSFGHMVGDEVLRYLSRLMSLISSEDDLCFRYGGEEFGILVKHCGLGRAKDLADRLREQLSITKSPTGHSITISAGISAFPVHGRSAQQLIMKADEALYQSKENGRNRTTVSKLGG</sequence>
<name>A0A920CML7_9BACL</name>
<keyword evidence="4 6" id="KW-1133">Transmembrane helix</keyword>
<dbReference type="InterPro" id="IPR043128">
    <property type="entry name" value="Rev_trsase/Diguanyl_cyclase"/>
</dbReference>
<evidence type="ECO:0000256" key="2">
    <source>
        <dbReference type="ARBA" id="ARBA00022475"/>
    </source>
</evidence>
<dbReference type="Gene3D" id="3.30.70.270">
    <property type="match status" value="1"/>
</dbReference>
<dbReference type="InterPro" id="IPR029151">
    <property type="entry name" value="Sensor-like_sf"/>
</dbReference>
<dbReference type="SUPFAM" id="SSF103190">
    <property type="entry name" value="Sensory domain-like"/>
    <property type="match status" value="2"/>
</dbReference>
<comment type="caution">
    <text evidence="8">The sequence shown here is derived from an EMBL/GenBank/DDBJ whole genome shotgun (WGS) entry which is preliminary data.</text>
</comment>
<evidence type="ECO:0000256" key="1">
    <source>
        <dbReference type="ARBA" id="ARBA00004651"/>
    </source>
</evidence>
<dbReference type="Pfam" id="PF02743">
    <property type="entry name" value="dCache_1"/>
    <property type="match status" value="1"/>
</dbReference>
<dbReference type="EMBL" id="BORT01000004">
    <property type="protein sequence ID" value="GIO46451.1"/>
    <property type="molecule type" value="Genomic_DNA"/>
</dbReference>
<dbReference type="CDD" id="cd12912">
    <property type="entry name" value="PDC2_MCP_like"/>
    <property type="match status" value="1"/>
</dbReference>
<dbReference type="NCBIfam" id="TIGR00254">
    <property type="entry name" value="GGDEF"/>
    <property type="match status" value="1"/>
</dbReference>
<organism evidence="8 9">
    <name type="scientific">Paenibacillus azoreducens</name>
    <dbReference type="NCBI Taxonomy" id="116718"/>
    <lineage>
        <taxon>Bacteria</taxon>
        <taxon>Bacillati</taxon>
        <taxon>Bacillota</taxon>
        <taxon>Bacilli</taxon>
        <taxon>Bacillales</taxon>
        <taxon>Paenibacillaceae</taxon>
        <taxon>Paenibacillus</taxon>
    </lineage>
</organism>
<dbReference type="InterPro" id="IPR033479">
    <property type="entry name" value="dCache_1"/>
</dbReference>
<keyword evidence="2" id="KW-1003">Cell membrane</keyword>
<dbReference type="PANTHER" id="PTHR45138">
    <property type="entry name" value="REGULATORY COMPONENTS OF SENSORY TRANSDUCTION SYSTEM"/>
    <property type="match status" value="1"/>
</dbReference>
<keyword evidence="9" id="KW-1185">Reference proteome</keyword>
<dbReference type="Pfam" id="PF00990">
    <property type="entry name" value="GGDEF"/>
    <property type="match status" value="1"/>
</dbReference>
<dbReference type="AlphaFoldDB" id="A0A920CML7"/>
<dbReference type="InterPro" id="IPR000160">
    <property type="entry name" value="GGDEF_dom"/>
</dbReference>
<dbReference type="GO" id="GO:0052621">
    <property type="term" value="F:diguanylate cyclase activity"/>
    <property type="evidence" value="ECO:0007669"/>
    <property type="project" value="TreeGrafter"/>
</dbReference>
<dbReference type="PANTHER" id="PTHR45138:SF9">
    <property type="entry name" value="DIGUANYLATE CYCLASE DGCM-RELATED"/>
    <property type="match status" value="1"/>
</dbReference>
<dbReference type="Gene3D" id="3.30.450.20">
    <property type="entry name" value="PAS domain"/>
    <property type="match status" value="1"/>
</dbReference>
<dbReference type="InterPro" id="IPR029787">
    <property type="entry name" value="Nucleotide_cyclase"/>
</dbReference>
<dbReference type="SUPFAM" id="SSF55073">
    <property type="entry name" value="Nucleotide cyclase"/>
    <property type="match status" value="1"/>
</dbReference>